<feature type="transmembrane region" description="Helical" evidence="2">
    <location>
        <begin position="160"/>
        <end position="181"/>
    </location>
</feature>
<dbReference type="GO" id="GO:0080120">
    <property type="term" value="P:CAAX-box protein maturation"/>
    <property type="evidence" value="ECO:0007669"/>
    <property type="project" value="UniProtKB-ARBA"/>
</dbReference>
<dbReference type="PANTHER" id="PTHR36435">
    <property type="entry name" value="SLR1288 PROTEIN"/>
    <property type="match status" value="1"/>
</dbReference>
<dbReference type="AlphaFoldDB" id="A0A0R1XDM9"/>
<organism evidence="4 5">
    <name type="scientific">Schleiferilactobacillus harbinensis DSM 16991</name>
    <dbReference type="NCBI Taxonomy" id="1122147"/>
    <lineage>
        <taxon>Bacteria</taxon>
        <taxon>Bacillati</taxon>
        <taxon>Bacillota</taxon>
        <taxon>Bacilli</taxon>
        <taxon>Lactobacillales</taxon>
        <taxon>Lactobacillaceae</taxon>
        <taxon>Schleiferilactobacillus</taxon>
    </lineage>
</organism>
<feature type="transmembrane region" description="Helical" evidence="2">
    <location>
        <begin position="137"/>
        <end position="154"/>
    </location>
</feature>
<evidence type="ECO:0000313" key="5">
    <source>
        <dbReference type="Proteomes" id="UP000050949"/>
    </source>
</evidence>
<dbReference type="OrthoDB" id="2293777at2"/>
<feature type="transmembrane region" description="Helical" evidence="2">
    <location>
        <begin position="40"/>
        <end position="61"/>
    </location>
</feature>
<evidence type="ECO:0000256" key="1">
    <source>
        <dbReference type="ARBA" id="ARBA00009067"/>
    </source>
</evidence>
<keyword evidence="2" id="KW-0812">Transmembrane</keyword>
<feature type="transmembrane region" description="Helical" evidence="2">
    <location>
        <begin position="73"/>
        <end position="93"/>
    </location>
</feature>
<feature type="transmembrane region" description="Helical" evidence="2">
    <location>
        <begin position="188"/>
        <end position="208"/>
    </location>
</feature>
<name>A0A0R1XDM9_9LACO</name>
<comment type="similarity">
    <text evidence="1">Belongs to the UPF0177 family.</text>
</comment>
<evidence type="ECO:0000313" key="4">
    <source>
        <dbReference type="EMBL" id="KRM27921.1"/>
    </source>
</evidence>
<sequence>MRNRAGSTIVRLIIFLIAEFFIDQEIVGRFVSFFRLSDLASIAFFKLLTLVTIIFLVRFVLRQPIGFKRPTTKGGWIFWIIWGLACLGLTVLLPQHFFAAVIIGLCGAVPEELMYRAGVFGVIYNTVNGPERKKPRLWVPLLLSSLLFAASHLINLQTQTAFGTMLQIVQAFGMGVLFSAVYIRMQNILYPMAVHFFINFMVTSINGYPVPAATAKAHPSITPTIVALVIYLSVAAIVLFRAHRPSQLGTETWR</sequence>
<evidence type="ECO:0000259" key="3">
    <source>
        <dbReference type="Pfam" id="PF02517"/>
    </source>
</evidence>
<accession>A0A0R1XDM9</accession>
<dbReference type="RefSeq" id="WP_027827943.1">
    <property type="nucleotide sequence ID" value="NZ_AUEH01000009.1"/>
</dbReference>
<dbReference type="eggNOG" id="COG1266">
    <property type="taxonomic scope" value="Bacteria"/>
</dbReference>
<dbReference type="Pfam" id="PF02517">
    <property type="entry name" value="Rce1-like"/>
    <property type="match status" value="1"/>
</dbReference>
<feature type="domain" description="CAAX prenyl protease 2/Lysostaphin resistance protein A-like" evidence="3">
    <location>
        <begin position="97"/>
        <end position="201"/>
    </location>
</feature>
<feature type="transmembrane region" description="Helical" evidence="2">
    <location>
        <begin position="220"/>
        <end position="240"/>
    </location>
</feature>
<feature type="transmembrane region" description="Helical" evidence="2">
    <location>
        <begin position="99"/>
        <end position="125"/>
    </location>
</feature>
<proteinExistence type="inferred from homology"/>
<protein>
    <recommendedName>
        <fullName evidence="3">CAAX prenyl protease 2/Lysostaphin resistance protein A-like domain-containing protein</fullName>
    </recommendedName>
</protein>
<evidence type="ECO:0000256" key="2">
    <source>
        <dbReference type="SAM" id="Phobius"/>
    </source>
</evidence>
<dbReference type="EMBL" id="AZFW01000039">
    <property type="protein sequence ID" value="KRM27921.1"/>
    <property type="molecule type" value="Genomic_DNA"/>
</dbReference>
<keyword evidence="2" id="KW-1133">Transmembrane helix</keyword>
<dbReference type="InterPro" id="IPR052710">
    <property type="entry name" value="CAAX_protease"/>
</dbReference>
<keyword evidence="2" id="KW-0472">Membrane</keyword>
<dbReference type="InterPro" id="IPR003675">
    <property type="entry name" value="Rce1/LyrA-like_dom"/>
</dbReference>
<dbReference type="GO" id="GO:0004175">
    <property type="term" value="F:endopeptidase activity"/>
    <property type="evidence" value="ECO:0007669"/>
    <property type="project" value="UniProtKB-ARBA"/>
</dbReference>
<gene>
    <name evidence="4" type="ORF">FC91_GL002211</name>
</gene>
<dbReference type="PATRIC" id="fig|1122147.4.peg.2289"/>
<dbReference type="Proteomes" id="UP000050949">
    <property type="component" value="Unassembled WGS sequence"/>
</dbReference>
<feature type="transmembrane region" description="Helical" evidence="2">
    <location>
        <begin position="12"/>
        <end position="34"/>
    </location>
</feature>
<reference evidence="4 5" key="1">
    <citation type="journal article" date="2015" name="Genome Announc.">
        <title>Expanding the biotechnology potential of lactobacilli through comparative genomics of 213 strains and associated genera.</title>
        <authorList>
            <person name="Sun Z."/>
            <person name="Harris H.M."/>
            <person name="McCann A."/>
            <person name="Guo C."/>
            <person name="Argimon S."/>
            <person name="Zhang W."/>
            <person name="Yang X."/>
            <person name="Jeffery I.B."/>
            <person name="Cooney J.C."/>
            <person name="Kagawa T.F."/>
            <person name="Liu W."/>
            <person name="Song Y."/>
            <person name="Salvetti E."/>
            <person name="Wrobel A."/>
            <person name="Rasinkangas P."/>
            <person name="Parkhill J."/>
            <person name="Rea M.C."/>
            <person name="O'Sullivan O."/>
            <person name="Ritari J."/>
            <person name="Douillard F.P."/>
            <person name="Paul Ross R."/>
            <person name="Yang R."/>
            <person name="Briner A.E."/>
            <person name="Felis G.E."/>
            <person name="de Vos W.M."/>
            <person name="Barrangou R."/>
            <person name="Klaenhammer T.R."/>
            <person name="Caufield P.W."/>
            <person name="Cui Y."/>
            <person name="Zhang H."/>
            <person name="O'Toole P.W."/>
        </authorList>
    </citation>
    <scope>NUCLEOTIDE SEQUENCE [LARGE SCALE GENOMIC DNA]</scope>
    <source>
        <strain evidence="4 5">DSM 16991</strain>
    </source>
</reference>
<comment type="caution">
    <text evidence="4">The sequence shown here is derived from an EMBL/GenBank/DDBJ whole genome shotgun (WGS) entry which is preliminary data.</text>
</comment>
<dbReference type="PANTHER" id="PTHR36435:SF1">
    <property type="entry name" value="CAAX AMINO TERMINAL PROTEASE FAMILY PROTEIN"/>
    <property type="match status" value="1"/>
</dbReference>